<accession>A0A8S5TL96</accession>
<organism evidence="2">
    <name type="scientific">Podoviridae sp. ctO1718</name>
    <dbReference type="NCBI Taxonomy" id="2827733"/>
    <lineage>
        <taxon>Viruses</taxon>
        <taxon>Duplodnaviria</taxon>
        <taxon>Heunggongvirae</taxon>
        <taxon>Uroviricota</taxon>
        <taxon>Caudoviricetes</taxon>
    </lineage>
</organism>
<feature type="region of interest" description="Disordered" evidence="1">
    <location>
        <begin position="204"/>
        <end position="231"/>
    </location>
</feature>
<dbReference type="Pfam" id="PF16510">
    <property type="entry name" value="P22_portal"/>
    <property type="match status" value="1"/>
</dbReference>
<proteinExistence type="predicted"/>
<feature type="region of interest" description="Disordered" evidence="1">
    <location>
        <begin position="602"/>
        <end position="645"/>
    </location>
</feature>
<sequence length="656" mass="73159">MGQNSKTRAWELYEKGRQYNNSLVPNQYRLVNTNIEFFAGNQWINVPMTPAMSRLPKPVFNIIKRVASLFVASLTSSGTTIHFEPLSYYDGENQKDPENNAAEYATAEVENLLEKFKFEYKIREALFDGAQTGDYAAHFWWDADALPYGGAFGVHRGEIQMELVDGINIMFGNPNDSRVETQPYILVIGRDTVENLRAEAKRHKAKDADGAFQPDAEYNEQAGSGGKVEITSDDGTGKALYVYLYTKVTTEEPVMDENTGEPMQEPVVDKEGNPEYQRDTKGNLILGEDMQPIPKTKDMKRMVTTVHVTKATRTAVIFEDVDTGLSRYPIAWANWEKQKNQYHGRALTTGLIPNQIFINSMFAMAMRHLQLLGFPKTVYNADLIGNWSNEIGQAIGVRGLQPGQSISQVAYNLQPADMSNQILTVIDRAISYTKDCMGATDAQLGNVKPDNTSALMVLQSNAEVPLENIRAGLHEWVEDIGAILLDMMGTYYGKRPIVKDRKMQEAMLDASGNPTIDPTTGMMQMQSVSRRVVEDFDFAQFKHLWLNIRADVGATSYYSEIAMTQTLDNLRAAGVLDVIQYLERVPDKLIPQKGELIDELKKAAGQPQQTAGAEMPLQGGPLSEDKAVSSLPASVQQRYSTLPNEAKRALRNAQSM</sequence>
<feature type="compositionally biased region" description="Polar residues" evidence="1">
    <location>
        <begin position="631"/>
        <end position="643"/>
    </location>
</feature>
<evidence type="ECO:0000313" key="2">
    <source>
        <dbReference type="EMBL" id="DAF64092.1"/>
    </source>
</evidence>
<protein>
    <submittedName>
        <fullName evidence="2">Portal protein</fullName>
    </submittedName>
</protein>
<dbReference type="EMBL" id="BK032850">
    <property type="protein sequence ID" value="DAF64092.1"/>
    <property type="molecule type" value="Genomic_DNA"/>
</dbReference>
<feature type="compositionally biased region" description="Basic and acidic residues" evidence="1">
    <location>
        <begin position="267"/>
        <end position="280"/>
    </location>
</feature>
<dbReference type="InterPro" id="IPR032427">
    <property type="entry name" value="P22_portal"/>
</dbReference>
<feature type="region of interest" description="Disordered" evidence="1">
    <location>
        <begin position="256"/>
        <end position="280"/>
    </location>
</feature>
<reference evidence="2" key="1">
    <citation type="journal article" date="2021" name="Proc. Natl. Acad. Sci. U.S.A.">
        <title>A Catalog of Tens of Thousands of Viruses from Human Metagenomes Reveals Hidden Associations with Chronic Diseases.</title>
        <authorList>
            <person name="Tisza M.J."/>
            <person name="Buck C.B."/>
        </authorList>
    </citation>
    <scope>NUCLEOTIDE SEQUENCE</scope>
    <source>
        <strain evidence="2">CtO1718</strain>
    </source>
</reference>
<evidence type="ECO:0000256" key="1">
    <source>
        <dbReference type="SAM" id="MobiDB-lite"/>
    </source>
</evidence>
<name>A0A8S5TL96_9CAUD</name>